<feature type="region of interest" description="Disordered" evidence="5">
    <location>
        <begin position="42"/>
        <end position="193"/>
    </location>
</feature>
<feature type="transmembrane region" description="Helical" evidence="6">
    <location>
        <begin position="279"/>
        <end position="296"/>
    </location>
</feature>
<feature type="compositionally biased region" description="Low complexity" evidence="5">
    <location>
        <begin position="174"/>
        <end position="184"/>
    </location>
</feature>
<accession>A0A5E8B7I8</accession>
<feature type="compositionally biased region" description="Polar residues" evidence="5">
    <location>
        <begin position="1"/>
        <end position="15"/>
    </location>
</feature>
<dbReference type="RefSeq" id="XP_031851287.1">
    <property type="nucleotide sequence ID" value="XM_031995396.1"/>
</dbReference>
<evidence type="ECO:0000256" key="3">
    <source>
        <dbReference type="ARBA" id="ARBA00022989"/>
    </source>
</evidence>
<keyword evidence="2 6" id="KW-0812">Transmembrane</keyword>
<dbReference type="InterPro" id="IPR049680">
    <property type="entry name" value="FLVCR1-2_SLC49-like"/>
</dbReference>
<evidence type="ECO:0000256" key="6">
    <source>
        <dbReference type="SAM" id="Phobius"/>
    </source>
</evidence>
<dbReference type="AlphaFoldDB" id="A0A5E8B7I8"/>
<feature type="transmembrane region" description="Helical" evidence="6">
    <location>
        <begin position="551"/>
        <end position="570"/>
    </location>
</feature>
<dbReference type="Gene3D" id="1.20.1250.20">
    <property type="entry name" value="MFS general substrate transporter like domains"/>
    <property type="match status" value="2"/>
</dbReference>
<sequence length="687" mass="74262">MDDDSTPSLASQHAQSPPPTPQLGIHASLRASLQSLTTTALQANNESLQPAQELNSQKSICEGPHNQQLTESRSEEDSGPEDDLRPEVDSRPEEDLRPEVDLRAEVDLKSEADSKPEVNQADKTTDKRLMVPSLVVDDVDDEDEEDDESISRTSSLATASGPSLPFVHHNYNMQQQQQQQQQQQPRLQPQHSLGLDSTQVHPVYRTYRRRWIGLAGLALLNLLVSWGWLSFAAISSTTAAWFGLTSEAPVNWLSTSILFAYLVSAPLVAPVLEKRGVRAAMLLCATLMVAGNWVRYAGTATRQFAPTMVGQILIGLAQPFALSAATHYTDLWFTSRSRVSANAIISVANPLGGAVAQLVGPPVVTKPSELKTFVLITAVVASAGAAVTAFAPGHPPSPPCASAATTKLGLRKSLVTLLQMPAFVAALCMFSVYVGLFNAYSTFINQIMQPYGYSSDEAGYTGALLIVAGLVGVAVVSPIVDRTHCYLLLFYTCLPVIAGCFVSLMYTSTRDTQLAGPFIVSGVLGACSFSLLPTILEWVQEQTAPVSPSVSCTLLWCGGQLMGAVFIIAMDSLKYAPTQGDPPGNMHRALVFQAVWGCVGVVPLFFLRTVSRANVRVAIDGRRGGGGMRSAEARMEEEEEEELEREEQEQEGEEEEEEEQIGISECSSSIEIPIEHHVYGVDSVLNK</sequence>
<feature type="region of interest" description="Disordered" evidence="5">
    <location>
        <begin position="1"/>
        <end position="26"/>
    </location>
</feature>
<feature type="compositionally biased region" description="Basic and acidic residues" evidence="5">
    <location>
        <begin position="72"/>
        <end position="116"/>
    </location>
</feature>
<feature type="compositionally biased region" description="Polar residues" evidence="5">
    <location>
        <begin position="42"/>
        <end position="71"/>
    </location>
</feature>
<feature type="compositionally biased region" description="Acidic residues" evidence="5">
    <location>
        <begin position="137"/>
        <end position="148"/>
    </location>
</feature>
<feature type="compositionally biased region" description="Acidic residues" evidence="5">
    <location>
        <begin position="635"/>
        <end position="660"/>
    </location>
</feature>
<dbReference type="EMBL" id="CABVLU010000001">
    <property type="protein sequence ID" value="VVT45207.1"/>
    <property type="molecule type" value="Genomic_DNA"/>
</dbReference>
<dbReference type="InterPro" id="IPR011701">
    <property type="entry name" value="MFS"/>
</dbReference>
<feature type="transmembrane region" description="Helical" evidence="6">
    <location>
        <begin position="341"/>
        <end position="360"/>
    </location>
</feature>
<feature type="transmembrane region" description="Helical" evidence="6">
    <location>
        <begin position="372"/>
        <end position="393"/>
    </location>
</feature>
<keyword evidence="8" id="KW-1185">Reference proteome</keyword>
<feature type="transmembrane region" description="Helical" evidence="6">
    <location>
        <begin position="590"/>
        <end position="607"/>
    </location>
</feature>
<reference evidence="7 8" key="1">
    <citation type="submission" date="2019-09" db="EMBL/GenBank/DDBJ databases">
        <authorList>
            <person name="Brejova B."/>
        </authorList>
    </citation>
    <scope>NUCLEOTIDE SEQUENCE [LARGE SCALE GENOMIC DNA]</scope>
</reference>
<feature type="region of interest" description="Disordered" evidence="5">
    <location>
        <begin position="624"/>
        <end position="669"/>
    </location>
</feature>
<dbReference type="OrthoDB" id="422206at2759"/>
<feature type="transmembrane region" description="Helical" evidence="6">
    <location>
        <begin position="308"/>
        <end position="329"/>
    </location>
</feature>
<gene>
    <name evidence="7" type="ORF">SAPINGB_P000673</name>
</gene>
<evidence type="ECO:0008006" key="9">
    <source>
        <dbReference type="Google" id="ProtNLM"/>
    </source>
</evidence>
<dbReference type="SUPFAM" id="SSF103473">
    <property type="entry name" value="MFS general substrate transporter"/>
    <property type="match status" value="1"/>
</dbReference>
<evidence type="ECO:0000313" key="8">
    <source>
        <dbReference type="Proteomes" id="UP000398389"/>
    </source>
</evidence>
<feature type="transmembrane region" description="Helical" evidence="6">
    <location>
        <begin position="414"/>
        <end position="440"/>
    </location>
</feature>
<dbReference type="Pfam" id="PF07690">
    <property type="entry name" value="MFS_1"/>
    <property type="match status" value="1"/>
</dbReference>
<feature type="transmembrane region" description="Helical" evidence="6">
    <location>
        <begin position="518"/>
        <end position="539"/>
    </location>
</feature>
<evidence type="ECO:0000256" key="2">
    <source>
        <dbReference type="ARBA" id="ARBA00022692"/>
    </source>
</evidence>
<protein>
    <recommendedName>
        <fullName evidence="9">Major facilitator superfamily (MFS) profile domain-containing protein</fullName>
    </recommendedName>
</protein>
<keyword evidence="3 6" id="KW-1133">Transmembrane helix</keyword>
<dbReference type="GeneID" id="43579496"/>
<evidence type="ECO:0000256" key="4">
    <source>
        <dbReference type="ARBA" id="ARBA00023136"/>
    </source>
</evidence>
<dbReference type="PANTHER" id="PTHR10924:SF6">
    <property type="entry name" value="SOLUTE CARRIER FAMILY 49 MEMBER A3"/>
    <property type="match status" value="1"/>
</dbReference>
<keyword evidence="4 6" id="KW-0472">Membrane</keyword>
<evidence type="ECO:0000313" key="7">
    <source>
        <dbReference type="EMBL" id="VVT45207.1"/>
    </source>
</evidence>
<dbReference type="GO" id="GO:0022857">
    <property type="term" value="F:transmembrane transporter activity"/>
    <property type="evidence" value="ECO:0007669"/>
    <property type="project" value="InterPro"/>
</dbReference>
<proteinExistence type="predicted"/>
<feature type="transmembrane region" description="Helical" evidence="6">
    <location>
        <begin position="252"/>
        <end position="272"/>
    </location>
</feature>
<feature type="transmembrane region" description="Helical" evidence="6">
    <location>
        <begin position="460"/>
        <end position="480"/>
    </location>
</feature>
<organism evidence="7 8">
    <name type="scientific">Magnusiomyces paraingens</name>
    <dbReference type="NCBI Taxonomy" id="2606893"/>
    <lineage>
        <taxon>Eukaryota</taxon>
        <taxon>Fungi</taxon>
        <taxon>Dikarya</taxon>
        <taxon>Ascomycota</taxon>
        <taxon>Saccharomycotina</taxon>
        <taxon>Dipodascomycetes</taxon>
        <taxon>Dipodascales</taxon>
        <taxon>Dipodascaceae</taxon>
        <taxon>Magnusiomyces</taxon>
    </lineage>
</organism>
<evidence type="ECO:0000256" key="1">
    <source>
        <dbReference type="ARBA" id="ARBA00004141"/>
    </source>
</evidence>
<dbReference type="Proteomes" id="UP000398389">
    <property type="component" value="Unassembled WGS sequence"/>
</dbReference>
<feature type="compositionally biased region" description="Polar residues" evidence="5">
    <location>
        <begin position="151"/>
        <end position="161"/>
    </location>
</feature>
<name>A0A5E8B7I8_9ASCO</name>
<comment type="subcellular location">
    <subcellularLocation>
        <location evidence="1">Membrane</location>
        <topology evidence="1">Multi-pass membrane protein</topology>
    </subcellularLocation>
</comment>
<feature type="transmembrane region" description="Helical" evidence="6">
    <location>
        <begin position="487"/>
        <end position="506"/>
    </location>
</feature>
<dbReference type="GO" id="GO:0016020">
    <property type="term" value="C:membrane"/>
    <property type="evidence" value="ECO:0007669"/>
    <property type="project" value="UniProtKB-SubCell"/>
</dbReference>
<dbReference type="PANTHER" id="PTHR10924">
    <property type="entry name" value="MAJOR FACILITATOR SUPERFAMILY PROTEIN-RELATED"/>
    <property type="match status" value="1"/>
</dbReference>
<evidence type="ECO:0000256" key="5">
    <source>
        <dbReference type="SAM" id="MobiDB-lite"/>
    </source>
</evidence>
<feature type="transmembrane region" description="Helical" evidence="6">
    <location>
        <begin position="211"/>
        <end position="232"/>
    </location>
</feature>
<dbReference type="InterPro" id="IPR036259">
    <property type="entry name" value="MFS_trans_sf"/>
</dbReference>